<feature type="signal peptide" evidence="6">
    <location>
        <begin position="1"/>
        <end position="26"/>
    </location>
</feature>
<name>A0A9J6PB33_9CLOT</name>
<dbReference type="EMBL" id="JAGSOJ010000007">
    <property type="protein sequence ID" value="MCM1992833.1"/>
    <property type="molecule type" value="Genomic_DNA"/>
</dbReference>
<protein>
    <submittedName>
        <fullName evidence="8">C40 family peptidase</fullName>
    </submittedName>
</protein>
<dbReference type="GO" id="GO:0008234">
    <property type="term" value="F:cysteine-type peptidase activity"/>
    <property type="evidence" value="ECO:0007669"/>
    <property type="project" value="UniProtKB-KW"/>
</dbReference>
<keyword evidence="9" id="KW-1185">Reference proteome</keyword>
<feature type="chain" id="PRO_5039904555" evidence="6">
    <location>
        <begin position="27"/>
        <end position="343"/>
    </location>
</feature>
<comment type="caution">
    <text evidence="8">The sequence shown here is derived from an EMBL/GenBank/DDBJ whole genome shotgun (WGS) entry which is preliminary data.</text>
</comment>
<gene>
    <name evidence="8" type="ORF">KDK92_24200</name>
</gene>
<reference evidence="8" key="2">
    <citation type="submission" date="2021-04" db="EMBL/GenBank/DDBJ databases">
        <authorList>
            <person name="Dong X."/>
        </authorList>
    </citation>
    <scope>NUCLEOTIDE SEQUENCE</scope>
    <source>
        <strain evidence="8">ZWT</strain>
    </source>
</reference>
<dbReference type="PANTHER" id="PTHR47053:SF1">
    <property type="entry name" value="MUREIN DD-ENDOPEPTIDASE MEPH-RELATED"/>
    <property type="match status" value="1"/>
</dbReference>
<feature type="domain" description="NlpC/P60" evidence="7">
    <location>
        <begin position="224"/>
        <end position="343"/>
    </location>
</feature>
<dbReference type="AlphaFoldDB" id="A0A9J6PB33"/>
<accession>A0A9J6PB33</accession>
<keyword evidence="2" id="KW-0645">Protease</keyword>
<evidence type="ECO:0000256" key="4">
    <source>
        <dbReference type="ARBA" id="ARBA00022807"/>
    </source>
</evidence>
<evidence type="ECO:0000259" key="7">
    <source>
        <dbReference type="PROSITE" id="PS51935"/>
    </source>
</evidence>
<sequence length="343" mass="39607">MNKKLKSFLPALILSTVLSSNFSVLAHSSSQQINEKSQYLNNQKSNLEEVLDKIDVLSKVIRDLDSSIVEEQLEINNINNKNKVLKKNLKDLENEILDLLNERENNKELYEKIKKNINRYGLSEGSEKSLLDKLNKEYTLIQFKTQQSIRKKIVIKDGLEKEYLEKEKNINQSKNLVSRFEEDRNDNEIQLKDIQIKKEIIVIDIKKNEQAINDIMRKIKNESNIKVEELITYANSFLGTPYLWGGTRPETGFDCSGFIQYVYKHFGIKLGRSTFNQIKGGTRIKKENLKPGDLVFFGSWSNPYHNGIYIGDGKFIHSPKTGDVIKISKLNVMNFLTGVRVIK</sequence>
<dbReference type="InterPro" id="IPR000064">
    <property type="entry name" value="NLP_P60_dom"/>
</dbReference>
<dbReference type="Gene3D" id="3.90.1720.10">
    <property type="entry name" value="endopeptidase domain like (from Nostoc punctiforme)"/>
    <property type="match status" value="1"/>
</dbReference>
<dbReference type="InterPro" id="IPR038765">
    <property type="entry name" value="Papain-like_cys_pep_sf"/>
</dbReference>
<evidence type="ECO:0000256" key="6">
    <source>
        <dbReference type="SAM" id="SignalP"/>
    </source>
</evidence>
<dbReference type="InterPro" id="IPR051202">
    <property type="entry name" value="Peptidase_C40"/>
</dbReference>
<dbReference type="PROSITE" id="PS51935">
    <property type="entry name" value="NLPC_P60"/>
    <property type="match status" value="1"/>
</dbReference>
<keyword evidence="3" id="KW-0378">Hydrolase</keyword>
<reference evidence="8" key="1">
    <citation type="journal article" date="2021" name="mSystems">
        <title>Bacteria and Archaea Synergistically Convert Glycine Betaine to Biogenic Methane in the Formosa Cold Seep of the South China Sea.</title>
        <authorList>
            <person name="Li L."/>
            <person name="Zhang W."/>
            <person name="Zhang S."/>
            <person name="Song L."/>
            <person name="Sun Q."/>
            <person name="Zhang H."/>
            <person name="Xiang H."/>
            <person name="Dong X."/>
        </authorList>
    </citation>
    <scope>NUCLEOTIDE SEQUENCE</scope>
    <source>
        <strain evidence="8">ZWT</strain>
    </source>
</reference>
<keyword evidence="6" id="KW-0732">Signal</keyword>
<evidence type="ECO:0000256" key="3">
    <source>
        <dbReference type="ARBA" id="ARBA00022801"/>
    </source>
</evidence>
<evidence type="ECO:0000313" key="8">
    <source>
        <dbReference type="EMBL" id="MCM1992833.1"/>
    </source>
</evidence>
<dbReference type="Pfam" id="PF00877">
    <property type="entry name" value="NLPC_P60"/>
    <property type="match status" value="1"/>
</dbReference>
<evidence type="ECO:0000256" key="2">
    <source>
        <dbReference type="ARBA" id="ARBA00022670"/>
    </source>
</evidence>
<comment type="similarity">
    <text evidence="1">Belongs to the peptidase C40 family.</text>
</comment>
<evidence type="ECO:0000313" key="9">
    <source>
        <dbReference type="Proteomes" id="UP001056429"/>
    </source>
</evidence>
<dbReference type="RefSeq" id="WP_250861999.1">
    <property type="nucleotide sequence ID" value="NZ_JAGSOJ010000007.1"/>
</dbReference>
<evidence type="ECO:0000256" key="5">
    <source>
        <dbReference type="SAM" id="Coils"/>
    </source>
</evidence>
<evidence type="ECO:0000256" key="1">
    <source>
        <dbReference type="ARBA" id="ARBA00007074"/>
    </source>
</evidence>
<keyword evidence="5" id="KW-0175">Coiled coil</keyword>
<feature type="coiled-coil region" evidence="5">
    <location>
        <begin position="40"/>
        <end position="116"/>
    </location>
</feature>
<dbReference type="Proteomes" id="UP001056429">
    <property type="component" value="Unassembled WGS sequence"/>
</dbReference>
<keyword evidence="4" id="KW-0788">Thiol protease</keyword>
<dbReference type="PANTHER" id="PTHR47053">
    <property type="entry name" value="MUREIN DD-ENDOPEPTIDASE MEPH-RELATED"/>
    <property type="match status" value="1"/>
</dbReference>
<dbReference type="SUPFAM" id="SSF54001">
    <property type="entry name" value="Cysteine proteinases"/>
    <property type="match status" value="1"/>
</dbReference>
<organism evidence="8 9">
    <name type="scientific">Oceanirhabdus seepicola</name>
    <dbReference type="NCBI Taxonomy" id="2828781"/>
    <lineage>
        <taxon>Bacteria</taxon>
        <taxon>Bacillati</taxon>
        <taxon>Bacillota</taxon>
        <taxon>Clostridia</taxon>
        <taxon>Eubacteriales</taxon>
        <taxon>Clostridiaceae</taxon>
        <taxon>Oceanirhabdus</taxon>
    </lineage>
</organism>
<dbReference type="GO" id="GO:0006508">
    <property type="term" value="P:proteolysis"/>
    <property type="evidence" value="ECO:0007669"/>
    <property type="project" value="UniProtKB-KW"/>
</dbReference>
<proteinExistence type="inferred from homology"/>
<feature type="coiled-coil region" evidence="5">
    <location>
        <begin position="156"/>
        <end position="183"/>
    </location>
</feature>